<evidence type="ECO:0000313" key="2">
    <source>
        <dbReference type="Proteomes" id="UP000076967"/>
    </source>
</evidence>
<organism evidence="1 2">
    <name type="scientific">Paenibacillus glacialis</name>
    <dbReference type="NCBI Taxonomy" id="494026"/>
    <lineage>
        <taxon>Bacteria</taxon>
        <taxon>Bacillati</taxon>
        <taxon>Bacillota</taxon>
        <taxon>Bacilli</taxon>
        <taxon>Bacillales</taxon>
        <taxon>Paenibacillaceae</taxon>
        <taxon>Paenibacillus</taxon>
    </lineage>
</organism>
<gene>
    <name evidence="1" type="ORF">PGLA_17500</name>
</gene>
<protein>
    <submittedName>
        <fullName evidence="1">Uncharacterized protein</fullName>
    </submittedName>
</protein>
<name>A0A168JP86_9BACL</name>
<sequence>MSYEEIYKLHFHLLKIYEENEKHSSPYQSEIDNFKRQLNLFSGDIVQRIFVMNQLIKIYEKSRESKIKWCSDLYFKI</sequence>
<dbReference type="Proteomes" id="UP000076967">
    <property type="component" value="Unassembled WGS sequence"/>
</dbReference>
<proteinExistence type="predicted"/>
<keyword evidence="2" id="KW-1185">Reference proteome</keyword>
<comment type="caution">
    <text evidence="1">The sequence shown here is derived from an EMBL/GenBank/DDBJ whole genome shotgun (WGS) entry which is preliminary data.</text>
</comment>
<accession>A0A168JP86</accession>
<dbReference type="EMBL" id="LVJH01000031">
    <property type="protein sequence ID" value="OAB40899.1"/>
    <property type="molecule type" value="Genomic_DNA"/>
</dbReference>
<evidence type="ECO:0000313" key="1">
    <source>
        <dbReference type="EMBL" id="OAB40899.1"/>
    </source>
</evidence>
<reference evidence="1 2" key="1">
    <citation type="submission" date="2016-03" db="EMBL/GenBank/DDBJ databases">
        <title>Draft genome sequence of Paenibacillus glacialis DSM 22343.</title>
        <authorList>
            <person name="Shin S.-K."/>
            <person name="Yi H."/>
        </authorList>
    </citation>
    <scope>NUCLEOTIDE SEQUENCE [LARGE SCALE GENOMIC DNA]</scope>
    <source>
        <strain evidence="1 2">DSM 22343</strain>
    </source>
</reference>
<dbReference type="AlphaFoldDB" id="A0A168JP86"/>